<sequence>MDKWENLIEEFPPDPDVRWYNKMHQTATVTLKEDLADFEIRRYLRTLFRKPISLIATIQNRRNEISWSKAITDMFKLIGDIVETHGDGEWMEEYYEDLSNLCMLNYDPKTQANAYRCLTNIVKRSEYGAVKHKQIIDRFEMSLNPSGTCKAPLAILVGAICEYCPALVKEYTLKVFRIYLRMMDSNRNSDTITNAILKGLNGVFKNLDLPTAELMMFYTKMSSSSFIKSHKHEEAILTLLENHAGLFREKVAEDLQLREYLWSILKKATGLRGGTVAAALLSVYGALCDVLETRQLKTTIKADVVPKVKGYRLVKYTALRILTYVQTNKQISFEVDSNVDMQKLEFELRSENVSYDCVDAIKWCIGSGLPNSNRLLQTAVLYYTNLPTSKRKDIVVDGVLNADSDLRQEITQTLNQLLNLTSHILSYQTPSRYTKECCSVVADCCLRLLRDCCATAALLEVVAELMRHCEEELPLEIYEYINTDRCCDEAMLCASCVSLIQAPDGRVNPNDMLIALEVMFSRNDVEPKMLIKCLQKLESYIDMNTENSDRKHLSKVINLVEKLRLRRDLVGKDARVLQRDVEMFLGKHSVYPTHDMNNNALDTVQMTKLKTHKLIILDIPNTTEGATVYKLTLERILQQALIDEHPETLQSILTIICVNLSRQKEMCLQTALCRVLHALCRVHSRGLGVDTHALLAAAHLCATPHCANLLATYISKEKSPGVRRMLSDALESLLLEDPSSDNTVSLVNTVAKQAFELMESDDSTKRRAGLDITQSLIVALKDSHSCIEKLLPKILILISKTAELDSKTTFEIASKLFIEHIYIFEEDVLNNIIKELIEILFIYFTTLESDLELTIYKNTVKMCAVLIKNIFDTKTDGKIFDYLKNMSLNKDGRTFTVFEVARSDEKIFQKLIYVVAILKTEFVNDDLESDVNNSEILNQFLDLKFDSFENNFDFESTLYFVMEYNSILLDNKYQEIHKCIASIIKKLNPSNIIYLHKLLPNALLAFKTNDWPKILTDSYQNWFDSLPIEGITENLNNMAVDNENVPILKSIRIMSEIFKIKMTAIGDWPLIIYNGSQDEQVHVSELSNLTDALTAVRMTATDVKRLMTDGASDDVREFFKTFMEVFFEILVSKPFLLIDQDLKDYCSLIKDVVKWCIKKKMGEKFGADVLELINEVWPIYETKTDFHQIRELLHDLLSFPMKLSSDSRPIKWATRVLWSNATGPVEKSLLVGILPGGPDFRTSYRLYVSKLPVRLSEMCPPFDSMFRALLDALAANGDLTILDIVLSLAKDKIRCFCRCSTPALCEKFFSKIIKDLLDLSKRRQMAPTNTDAYHHYVMTGVKEFTVLQVAFEMIPSISLESPSSVLYEEIVNDESWYIVRSVCKLCVTLRGKVTCPNEASEEIVEACRLFQCAAFNCLSSALCCRRPAPHFYNLLFDANVWSSVVDKNAQYTLPLKSSWNPKTRRHAVPIAVSDPNSSVASTLTLTRTVRTRLFVDILSEDPLHYDMFRNEDEENETATEELQLTDNELNNHEVGATLTCLLSHVSSLDSKTWLQTLVEAFDGDLDVNTKWILAQAVCNAKDELKRHASVLRPALLTLVKDTAFVDNDIKVLNGLHVEILDTISFWGDIDMSDETTNINAVIKYLIQTCLGNIAKEHVYKYLLDTMTNILNVYKSCIHLKWSFFEPYFNDQEYCKQVIQILLKITKNDIHVQGLAQNLLEKFDSRYTAHFSNMAELFGLAMKSFDDNEIREGILKSYWKILETHRRSETHIKLLYYAQLNCNEICDARNFRLLPTLVSQLTTHKPKCLKVISSYISNVASTDEDAEDLFASLDICQMISDEDTVVEAIGVVKNGFHLMGKTLKTRCVMLIAGYCQHSLVKVRKAALQVVIEVFKDLFKQESDNQPKRPKQDGSKLLKSIETSDAYSKSVLRAVATGCIDSDVEIANMIKAGIAACLCTIDMGVRFAEAFLVIILSLSVQTENTHRDLSVCMSAFLDVLFYDLRNQASFKSIKLREEPLFTMESSGGPSKLLTMSSTYQGTMRSKRSLSKNAKKDNVTDAKQTGINVQVTIASILDTILNFSKVNPETSQALTIEMMRILIEMKDRGFNLTTWMSKMLKFALSHEACIITPLIIEGARLLADDIAKEDGIENIISDLKKSTLYTEGEDLSKALYEDVILRRRGNEQFEIGSALLKTDFSMDEEKQFSLEDLVATFGKLANWDQLTIQEKECVKSSDLPLIWTDISTFRRQLKNYEGPDSWFGKMCIAYCGESKQDTIRLLSVVDRWPRRLFVTSAITETINWEQKILDDNCLKYPCVIRDADCLAEWAARLMIRSAHVMSTRSSDERAKMLSRSDELKWCVSANERGLSALVLQCVNRNKEGLYEDEILPWLEQKVVALRNIGLEQNDFEKLRKALEIADEYSPIFLEKTSPDIIMSMYKLILQLNCDLDSLTSDKLDDVLKHIDKQTEKKTSLTEKNRQILTSVYFQAMIYYTDLSNEEKSTNERISEMSDILHRVISHNLKDSKTFLALILNKFNNFKDLDEETSRKLMNELQKVMPSLDQLFVDILVEEKGLISADVSKEFHEEQKSMEIYKKYFQLVNDAEHCLWMYCEDLMECVKAGDQQKWATVFANLKQKIFENPFKGTDYQILMKHKRELYQIEDYAKTDPTGKNKVFNGIKSALGNKKEKKTIRLSQLCKRLVDDKSIAGDASVARLLGLLPGITAVKFDEQVTVFTDSKRRPCMFRAILSNGESRKYLHKCGEPVRVDSAALSVQRACNSLWRVDRHVYNVTPLSEDCGLIEYLEDHERVRSLISGVCELKIDFKRTSDTELILTPIRELVRLHDRNCSKIPSYALRSAIEKNSANTEDFIAKKKNFLSTLATMTVLNWVLGVGDRHLENIMYSKADGGLVCIDWAYMFKYGAGYEPAPARLTRNLLAVCDVTVLESRIQHLMRTLRSAFTILMPYINVAFQSMGKDFSDKKKYVEGTMRGTLLSYEVAKEIIQNSKEINYKDKYIELYDNIFPPTSENGVYSVEEQVTAFLKHCTDRRILGVTRKGWEPWI</sequence>
<proteinExistence type="predicted"/>
<dbReference type="EMBL" id="CM034415">
    <property type="protein sequence ID" value="KAJ0170066.1"/>
    <property type="molecule type" value="Genomic_DNA"/>
</dbReference>
<keyword evidence="2" id="KW-1185">Reference proteome</keyword>
<accession>A0ACC1CET0</accession>
<dbReference type="Proteomes" id="UP000824533">
    <property type="component" value="Linkage Group LG29"/>
</dbReference>
<reference evidence="1 2" key="1">
    <citation type="journal article" date="2021" name="Front. Genet.">
        <title>Chromosome-Level Genome Assembly Reveals Significant Gene Expansion in the Toll and IMD Signaling Pathways of Dendrolimus kikuchii.</title>
        <authorList>
            <person name="Zhou J."/>
            <person name="Wu P."/>
            <person name="Xiong Z."/>
            <person name="Liu N."/>
            <person name="Zhao N."/>
            <person name="Ji M."/>
            <person name="Qiu Y."/>
            <person name="Yang B."/>
        </authorList>
    </citation>
    <scope>NUCLEOTIDE SEQUENCE [LARGE SCALE GENOMIC DNA]</scope>
    <source>
        <strain evidence="1">Ann1</strain>
    </source>
</reference>
<organism evidence="1 2">
    <name type="scientific">Dendrolimus kikuchii</name>
    <dbReference type="NCBI Taxonomy" id="765133"/>
    <lineage>
        <taxon>Eukaryota</taxon>
        <taxon>Metazoa</taxon>
        <taxon>Ecdysozoa</taxon>
        <taxon>Arthropoda</taxon>
        <taxon>Hexapoda</taxon>
        <taxon>Insecta</taxon>
        <taxon>Pterygota</taxon>
        <taxon>Neoptera</taxon>
        <taxon>Endopterygota</taxon>
        <taxon>Lepidoptera</taxon>
        <taxon>Glossata</taxon>
        <taxon>Ditrysia</taxon>
        <taxon>Bombycoidea</taxon>
        <taxon>Lasiocampidae</taxon>
        <taxon>Dendrolimus</taxon>
    </lineage>
</organism>
<evidence type="ECO:0000313" key="2">
    <source>
        <dbReference type="Proteomes" id="UP000824533"/>
    </source>
</evidence>
<evidence type="ECO:0000313" key="1">
    <source>
        <dbReference type="EMBL" id="KAJ0170066.1"/>
    </source>
</evidence>
<protein>
    <submittedName>
        <fullName evidence="1">Uncharacterized protein</fullName>
    </submittedName>
</protein>
<name>A0ACC1CET0_9NEOP</name>
<gene>
    <name evidence="1" type="ORF">K1T71_014672</name>
</gene>
<comment type="caution">
    <text evidence="1">The sequence shown here is derived from an EMBL/GenBank/DDBJ whole genome shotgun (WGS) entry which is preliminary data.</text>
</comment>